<dbReference type="RefSeq" id="WP_209351617.1">
    <property type="nucleotide sequence ID" value="NZ_JAGIYZ010000008.1"/>
</dbReference>
<evidence type="ECO:0000313" key="2">
    <source>
        <dbReference type="Proteomes" id="UP000680815"/>
    </source>
</evidence>
<comment type="caution">
    <text evidence="1">The sequence shown here is derived from an EMBL/GenBank/DDBJ whole genome shotgun (WGS) entry which is preliminary data.</text>
</comment>
<organism evidence="1 2">
    <name type="scientific">Roseomonas nitratireducens</name>
    <dbReference type="NCBI Taxonomy" id="2820810"/>
    <lineage>
        <taxon>Bacteria</taxon>
        <taxon>Pseudomonadati</taxon>
        <taxon>Pseudomonadota</taxon>
        <taxon>Alphaproteobacteria</taxon>
        <taxon>Acetobacterales</taxon>
        <taxon>Roseomonadaceae</taxon>
        <taxon>Roseomonas</taxon>
    </lineage>
</organism>
<accession>A0ABS4ASB0</accession>
<evidence type="ECO:0000313" key="1">
    <source>
        <dbReference type="EMBL" id="MBP0464243.1"/>
    </source>
</evidence>
<dbReference type="Gene3D" id="3.40.50.2300">
    <property type="match status" value="1"/>
</dbReference>
<proteinExistence type="predicted"/>
<reference evidence="1 2" key="1">
    <citation type="submission" date="2021-03" db="EMBL/GenBank/DDBJ databases">
        <authorList>
            <person name="So Y."/>
        </authorList>
    </citation>
    <scope>NUCLEOTIDE SEQUENCE [LARGE SCALE GENOMIC DNA]</scope>
    <source>
        <strain evidence="1 2">PWR1</strain>
    </source>
</reference>
<name>A0ABS4ASB0_9PROT</name>
<sequence length="162" mass="16430">MAGGEGRAVTSACALPCAQEGPNCALFGRRALLVAAHAGERDKLSAALHLLGLEVIPIAPARRDGVVLPPRIDLVVCGSLADLHGAGDIVSLLREERPWVPLIAATAGGHAVRVDLDRGIDAPARCAGDLATLVVRAGCRVARHSRVAPAPGAATRASPPAG</sequence>
<dbReference type="Proteomes" id="UP000680815">
    <property type="component" value="Unassembled WGS sequence"/>
</dbReference>
<dbReference type="EMBL" id="JAGIYZ010000008">
    <property type="protein sequence ID" value="MBP0464243.1"/>
    <property type="molecule type" value="Genomic_DNA"/>
</dbReference>
<evidence type="ECO:0008006" key="3">
    <source>
        <dbReference type="Google" id="ProtNLM"/>
    </source>
</evidence>
<gene>
    <name evidence="1" type="ORF">J5Y09_09990</name>
</gene>
<keyword evidence="2" id="KW-1185">Reference proteome</keyword>
<protein>
    <recommendedName>
        <fullName evidence="3">Response regulatory domain-containing protein</fullName>
    </recommendedName>
</protein>